<dbReference type="eggNOG" id="COG0583">
    <property type="taxonomic scope" value="Bacteria"/>
</dbReference>
<sequence>MDIRHLKTFLAVAAGLSFRKAAESLHYAPSTVTAQIRALEEDLGAPLFERTGRRVLLTDHGRRLLPRARRIAEMADDARRAVTHDADSGELSVRMSQSLGMLCLPEALRRFRVRFPATRVHVATASRHGLAADLRHGEVDLALLLGRPFAADGVDMETLRHEPLACIAAPGSPLAGHGRVTPADLAGQPLVLTRHVWSLRPAIEQTLAAAHVQPGSVLECSSIVIVKRCVAAGLGVAVVPLCAVRDEVDRGELRALDAAALVDAPRTDAPGIHTPLSVPVLLALPARRQVPAAAAFFAGILRDLFRP</sequence>
<reference evidence="6" key="1">
    <citation type="submission" date="2008-10" db="EMBL/GenBank/DDBJ databases">
        <title>Complete sequence of Desulfovibrio vulgaris str. 'Miyazaki F'.</title>
        <authorList>
            <person name="Lucas S."/>
            <person name="Copeland A."/>
            <person name="Lapidus A."/>
            <person name="Glavina del Rio T."/>
            <person name="Dalin E."/>
            <person name="Tice H."/>
            <person name="Bruce D."/>
            <person name="Goodwin L."/>
            <person name="Pitluck S."/>
            <person name="Sims D."/>
            <person name="Brettin T."/>
            <person name="Detter J.C."/>
            <person name="Han C."/>
            <person name="Larimer F."/>
            <person name="Land M."/>
            <person name="Hauser L."/>
            <person name="Kyrpides N."/>
            <person name="Mikhailova N."/>
            <person name="Hazen T.C."/>
            <person name="Richardson P."/>
        </authorList>
    </citation>
    <scope>NUCLEOTIDE SEQUENCE</scope>
    <source>
        <strain evidence="6">Miyazaki F</strain>
    </source>
</reference>
<organism evidence="6">
    <name type="scientific">Nitratidesulfovibrio vulgaris (strain DSM 19637 / Miyazaki F)</name>
    <name type="common">Desulfovibrio vulgaris</name>
    <dbReference type="NCBI Taxonomy" id="883"/>
    <lineage>
        <taxon>Bacteria</taxon>
        <taxon>Pseudomonadati</taxon>
        <taxon>Thermodesulfobacteriota</taxon>
        <taxon>Desulfovibrionia</taxon>
        <taxon>Desulfovibrionales</taxon>
        <taxon>Desulfovibrionaceae</taxon>
        <taxon>Nitratidesulfovibrio</taxon>
    </lineage>
</organism>
<keyword evidence="4" id="KW-0804">Transcription</keyword>
<protein>
    <submittedName>
        <fullName evidence="6">Transcriptional regulator, LysR family</fullName>
    </submittedName>
</protein>
<evidence type="ECO:0000256" key="4">
    <source>
        <dbReference type="ARBA" id="ARBA00023163"/>
    </source>
</evidence>
<dbReference type="PROSITE" id="PS50931">
    <property type="entry name" value="HTH_LYSR"/>
    <property type="match status" value="1"/>
</dbReference>
<dbReference type="STRING" id="883.DvMF_1151"/>
<dbReference type="KEGG" id="dvm:DvMF_1151"/>
<dbReference type="EMBL" id="CP001197">
    <property type="protein sequence ID" value="ACL08105.1"/>
    <property type="molecule type" value="Genomic_DNA"/>
</dbReference>
<dbReference type="PRINTS" id="PR00039">
    <property type="entry name" value="HTHLYSR"/>
</dbReference>
<dbReference type="PANTHER" id="PTHR30126">
    <property type="entry name" value="HTH-TYPE TRANSCRIPTIONAL REGULATOR"/>
    <property type="match status" value="1"/>
</dbReference>
<evidence type="ECO:0000256" key="1">
    <source>
        <dbReference type="ARBA" id="ARBA00009437"/>
    </source>
</evidence>
<dbReference type="Gene3D" id="1.10.10.10">
    <property type="entry name" value="Winged helix-like DNA-binding domain superfamily/Winged helix DNA-binding domain"/>
    <property type="match status" value="1"/>
</dbReference>
<accession>B8DKE3</accession>
<comment type="similarity">
    <text evidence="1">Belongs to the LysR transcriptional regulatory family.</text>
</comment>
<gene>
    <name evidence="6" type="ordered locus">DvMF_1151</name>
</gene>
<keyword evidence="3" id="KW-0238">DNA-binding</keyword>
<keyword evidence="2" id="KW-0805">Transcription regulation</keyword>
<dbReference type="Pfam" id="PF03466">
    <property type="entry name" value="LysR_substrate"/>
    <property type="match status" value="1"/>
</dbReference>
<dbReference type="InterPro" id="IPR000847">
    <property type="entry name" value="LysR_HTH_N"/>
</dbReference>
<dbReference type="GO" id="GO:0003700">
    <property type="term" value="F:DNA-binding transcription factor activity"/>
    <property type="evidence" value="ECO:0007669"/>
    <property type="project" value="InterPro"/>
</dbReference>
<dbReference type="SUPFAM" id="SSF46785">
    <property type="entry name" value="Winged helix' DNA-binding domain"/>
    <property type="match status" value="1"/>
</dbReference>
<dbReference type="Gene3D" id="3.40.190.10">
    <property type="entry name" value="Periplasmic binding protein-like II"/>
    <property type="match status" value="2"/>
</dbReference>
<dbReference type="Pfam" id="PF00126">
    <property type="entry name" value="HTH_1"/>
    <property type="match status" value="1"/>
</dbReference>
<feature type="domain" description="HTH lysR-type" evidence="5">
    <location>
        <begin position="1"/>
        <end position="58"/>
    </location>
</feature>
<dbReference type="AlphaFoldDB" id="B8DKE3"/>
<dbReference type="FunFam" id="1.10.10.10:FF:000001">
    <property type="entry name" value="LysR family transcriptional regulator"/>
    <property type="match status" value="1"/>
</dbReference>
<evidence type="ECO:0000259" key="5">
    <source>
        <dbReference type="PROSITE" id="PS50931"/>
    </source>
</evidence>
<proteinExistence type="inferred from homology"/>
<name>B8DKE3_NITV9</name>
<dbReference type="GO" id="GO:0000976">
    <property type="term" value="F:transcription cis-regulatory region binding"/>
    <property type="evidence" value="ECO:0007669"/>
    <property type="project" value="TreeGrafter"/>
</dbReference>
<dbReference type="InterPro" id="IPR005119">
    <property type="entry name" value="LysR_subst-bd"/>
</dbReference>
<dbReference type="InterPro" id="IPR036388">
    <property type="entry name" value="WH-like_DNA-bd_sf"/>
</dbReference>
<evidence type="ECO:0000313" key="6">
    <source>
        <dbReference type="EMBL" id="ACL08105.1"/>
    </source>
</evidence>
<evidence type="ECO:0000256" key="3">
    <source>
        <dbReference type="ARBA" id="ARBA00023125"/>
    </source>
</evidence>
<dbReference type="OrthoDB" id="5317428at2"/>
<evidence type="ECO:0000256" key="2">
    <source>
        <dbReference type="ARBA" id="ARBA00023015"/>
    </source>
</evidence>
<dbReference type="CDD" id="cd05466">
    <property type="entry name" value="PBP2_LTTR_substrate"/>
    <property type="match status" value="1"/>
</dbReference>
<dbReference type="HOGENOM" id="CLU_039613_6_1_7"/>
<dbReference type="PANTHER" id="PTHR30126:SF40">
    <property type="entry name" value="HTH-TYPE TRANSCRIPTIONAL REGULATOR GLTR"/>
    <property type="match status" value="1"/>
</dbReference>
<dbReference type="InterPro" id="IPR036390">
    <property type="entry name" value="WH_DNA-bd_sf"/>
</dbReference>
<dbReference type="SUPFAM" id="SSF53850">
    <property type="entry name" value="Periplasmic binding protein-like II"/>
    <property type="match status" value="1"/>
</dbReference>